<evidence type="ECO:0000313" key="2">
    <source>
        <dbReference type="Proteomes" id="UP000616769"/>
    </source>
</evidence>
<accession>A0A132A3I5</accession>
<evidence type="ECO:0000313" key="1">
    <source>
        <dbReference type="EMBL" id="KPM05557.1"/>
    </source>
</evidence>
<proteinExistence type="predicted"/>
<dbReference type="AlphaFoldDB" id="A0A132A3I5"/>
<protein>
    <submittedName>
        <fullName evidence="1">Uncharacterized protein</fullName>
    </submittedName>
</protein>
<dbReference type="VEuPathDB" id="VectorBase:SSCA001979"/>
<sequence length="81" mass="9439">MKHLEVVMEMRYDVIDSNDDVDDEKEDAKNVGDEIVVGEPDDWDAMDDDGLRHFYSNDLNLQCKDRLIEMRAKNSTTLLFT</sequence>
<dbReference type="EMBL" id="JXLN01010354">
    <property type="protein sequence ID" value="KPM05557.1"/>
    <property type="molecule type" value="Genomic_DNA"/>
</dbReference>
<gene>
    <name evidence="1" type="ORF">QR98_0040220</name>
</gene>
<organism evidence="1 2">
    <name type="scientific">Sarcoptes scabiei</name>
    <name type="common">Itch mite</name>
    <name type="synonym">Acarus scabiei</name>
    <dbReference type="NCBI Taxonomy" id="52283"/>
    <lineage>
        <taxon>Eukaryota</taxon>
        <taxon>Metazoa</taxon>
        <taxon>Ecdysozoa</taxon>
        <taxon>Arthropoda</taxon>
        <taxon>Chelicerata</taxon>
        <taxon>Arachnida</taxon>
        <taxon>Acari</taxon>
        <taxon>Acariformes</taxon>
        <taxon>Sarcoptiformes</taxon>
        <taxon>Astigmata</taxon>
        <taxon>Psoroptidia</taxon>
        <taxon>Sarcoptoidea</taxon>
        <taxon>Sarcoptidae</taxon>
        <taxon>Sarcoptinae</taxon>
        <taxon>Sarcoptes</taxon>
    </lineage>
</organism>
<name>A0A132A3I5_SARSC</name>
<dbReference type="Proteomes" id="UP000616769">
    <property type="component" value="Unassembled WGS sequence"/>
</dbReference>
<comment type="caution">
    <text evidence="1">The sequence shown here is derived from an EMBL/GenBank/DDBJ whole genome shotgun (WGS) entry which is preliminary data.</text>
</comment>
<reference evidence="1 2" key="1">
    <citation type="journal article" date="2015" name="Parasit. Vectors">
        <title>Draft genome of the scabies mite.</title>
        <authorList>
            <person name="Rider S.D.Jr."/>
            <person name="Morgan M.S."/>
            <person name="Arlian L.G."/>
        </authorList>
    </citation>
    <scope>NUCLEOTIDE SEQUENCE [LARGE SCALE GENOMIC DNA]</scope>
    <source>
        <strain evidence="1">Arlian Lab</strain>
    </source>
</reference>